<dbReference type="CDD" id="cd08948">
    <property type="entry name" value="5beta-POR_like_SDR_a"/>
    <property type="match status" value="1"/>
</dbReference>
<dbReference type="RefSeq" id="WP_015328850.1">
    <property type="nucleotide sequence ID" value="NC_020053.1"/>
</dbReference>
<proteinExistence type="predicted"/>
<keyword evidence="3" id="KW-1185">Reference proteome</keyword>
<evidence type="ECO:0000313" key="3">
    <source>
        <dbReference type="Proteomes" id="UP000010366"/>
    </source>
</evidence>
<feature type="domain" description="PRISE-like Rossmann-fold" evidence="1">
    <location>
        <begin position="66"/>
        <end position="353"/>
    </location>
</feature>
<dbReference type="eggNOG" id="COG0702">
    <property type="taxonomic scope" value="Bacteria"/>
</dbReference>
<evidence type="ECO:0000313" key="2">
    <source>
        <dbReference type="EMBL" id="AFY96965.1"/>
    </source>
</evidence>
<dbReference type="Pfam" id="PF22917">
    <property type="entry name" value="PRISE"/>
    <property type="match status" value="1"/>
</dbReference>
<name>K9UQ83_CHAP6</name>
<accession>K9UQ83</accession>
<keyword evidence="2" id="KW-0614">Plasmid</keyword>
<dbReference type="Gene3D" id="3.40.50.720">
    <property type="entry name" value="NAD(P)-binding Rossmann-like Domain"/>
    <property type="match status" value="1"/>
</dbReference>
<dbReference type="PANTHER" id="PTHR32487">
    <property type="entry name" value="3-OXO-DELTA(4,5)-STEROID 5-BETA-REDUCTASE"/>
    <property type="match status" value="1"/>
</dbReference>
<geneLocation type="plasmid" evidence="2 3">
    <name>pCHA6605.01</name>
</geneLocation>
<sequence>MNANETRTAVVAGATGIIGRAIVAQLAELGGWRIIAVSKSGRKVPGADEAIGVDLLDKLHVQRMFSSVSTASQLFFAAYLPQPSWIAEVHPNLAMLVNTVEGLESVGAPLQHITLITGAKYYGVHLGISAAPALETEPRHLGANFYYEQEDYLRSRSESSTWQWTNLVASHLTGFAAGNAMNLALAIAVYASIVREVGLRLDFPGSPAAFSAMTQIVDAEQVAAAAVWSAETPQAAGEVFNISNGDPTRWSYLWTVFATYFDVPLGGTRPIPLADFMAEYEPLWRSMAKKYHLINSELSELVNWRFLEFMFAIDYDIVLALGKIRRAGFVKHPDTIDAFKLRFEQYRQERLIPNFDKA</sequence>
<dbReference type="InterPro" id="IPR055222">
    <property type="entry name" value="PRISE-like_Rossmann-fold"/>
</dbReference>
<dbReference type="SUPFAM" id="SSF51735">
    <property type="entry name" value="NAD(P)-binding Rossmann-fold domains"/>
    <property type="match status" value="1"/>
</dbReference>
<gene>
    <name evidence="2" type="ORF">Cha6605_6132</name>
</gene>
<dbReference type="AlphaFoldDB" id="K9UQ83"/>
<dbReference type="HOGENOM" id="CLU_030125_0_0_3"/>
<dbReference type="PANTHER" id="PTHR32487:SF0">
    <property type="entry name" value="3-OXO-DELTA(4,5)-STEROID 5-BETA-REDUCTASE"/>
    <property type="match status" value="1"/>
</dbReference>
<protein>
    <submittedName>
        <fullName evidence="2">Short chain dehydrogenase</fullName>
    </submittedName>
</protein>
<dbReference type="KEGG" id="cmp:Cha6605_6132"/>
<evidence type="ECO:0000259" key="1">
    <source>
        <dbReference type="Pfam" id="PF22917"/>
    </source>
</evidence>
<reference evidence="2 3" key="1">
    <citation type="submission" date="2012-05" db="EMBL/GenBank/DDBJ databases">
        <title>Noncontiguous Finished plasmid 1 of genome of Chamaesiphon sp. PCC 6605.</title>
        <authorList>
            <consortium name="US DOE Joint Genome Institute"/>
            <person name="Gugger M."/>
            <person name="Coursin T."/>
            <person name="Rippka R."/>
            <person name="Tandeau De Marsac N."/>
            <person name="Huntemann M."/>
            <person name="Wei C.-L."/>
            <person name="Han J."/>
            <person name="Detter J.C."/>
            <person name="Han C."/>
            <person name="Tapia R."/>
            <person name="Chen A."/>
            <person name="Kyrpides N."/>
            <person name="Mavromatis K."/>
            <person name="Markowitz V."/>
            <person name="Szeto E."/>
            <person name="Ivanova N."/>
            <person name="Pagani I."/>
            <person name="Pati A."/>
            <person name="Goodwin L."/>
            <person name="Nordberg H.P."/>
            <person name="Cantor M.N."/>
            <person name="Hua S.X."/>
            <person name="Woyke T."/>
            <person name="Kerfeld C.A."/>
        </authorList>
    </citation>
    <scope>NUCLEOTIDE SEQUENCE [LARGE SCALE GENOMIC DNA]</scope>
    <source>
        <strain evidence="3">ATCC 27169 / PCC 6605</strain>
        <plasmid evidence="3">Plasmid pCHA6605.01</plasmid>
    </source>
</reference>
<dbReference type="Proteomes" id="UP000010366">
    <property type="component" value="Plasmid pCHA6605.01"/>
</dbReference>
<dbReference type="InterPro" id="IPR036291">
    <property type="entry name" value="NAD(P)-bd_dom_sf"/>
</dbReference>
<organism evidence="2 3">
    <name type="scientific">Chamaesiphon minutus (strain ATCC 27169 / PCC 6605)</name>
    <dbReference type="NCBI Taxonomy" id="1173020"/>
    <lineage>
        <taxon>Bacteria</taxon>
        <taxon>Bacillati</taxon>
        <taxon>Cyanobacteriota</taxon>
        <taxon>Cyanophyceae</taxon>
        <taxon>Gomontiellales</taxon>
        <taxon>Chamaesiphonaceae</taxon>
        <taxon>Chamaesiphon</taxon>
    </lineage>
</organism>
<dbReference type="OrthoDB" id="4392084at2"/>
<dbReference type="EMBL" id="CP003601">
    <property type="protein sequence ID" value="AFY96965.1"/>
    <property type="molecule type" value="Genomic_DNA"/>
</dbReference>